<comment type="caution">
    <text evidence="3">The sequence shown here is derived from an EMBL/GenBank/DDBJ whole genome shotgun (WGS) entry which is preliminary data.</text>
</comment>
<gene>
    <name evidence="3" type="ORF">A3A02_02030</name>
</gene>
<dbReference type="InterPro" id="IPR036415">
    <property type="entry name" value="Lamin_tail_dom_sf"/>
</dbReference>
<feature type="domain" description="LTD" evidence="2">
    <location>
        <begin position="211"/>
        <end position="342"/>
    </location>
</feature>
<evidence type="ECO:0000313" key="3">
    <source>
        <dbReference type="EMBL" id="OGY51566.1"/>
    </source>
</evidence>
<organism evidence="3 4">
    <name type="scientific">Candidatus Buchananbacteria bacterium RIFCSPLOWO2_01_FULL_39_33</name>
    <dbReference type="NCBI Taxonomy" id="1797543"/>
    <lineage>
        <taxon>Bacteria</taxon>
        <taxon>Candidatus Buchananiibacteriota</taxon>
    </lineage>
</organism>
<feature type="compositionally biased region" description="Polar residues" evidence="1">
    <location>
        <begin position="440"/>
        <end position="457"/>
    </location>
</feature>
<dbReference type="Pfam" id="PF00932">
    <property type="entry name" value="LTD"/>
    <property type="match status" value="1"/>
</dbReference>
<feature type="region of interest" description="Disordered" evidence="1">
    <location>
        <begin position="435"/>
        <end position="506"/>
    </location>
</feature>
<protein>
    <recommendedName>
        <fullName evidence="2">LTD domain-containing protein</fullName>
    </recommendedName>
</protein>
<accession>A0A1G1YIB5</accession>
<sequence>MRLEKFMQKSKKSKKKQINHGLIKNSLFKIVALLLAIGLNWSGLLAVTETLAYYNDQEQSPINFIASIVDFSLNSQADFIPAVTPDQAADKSIYLSNDSGFDLQHDLALSNFTGDSNLCDNLMLNANLGGTNIYSGRLLDFTFTTTTLAGSSSALLELEAFLAEGDEALKNKTCNFNLHVLGWQIDSAATGQGFTDDEIIANSVSSGDWIIEIPPTPVATGDVIINEIMWMGSRTDDDHNKIGDEWIELKNMTDQAIDIGQWLIANARNNGNDLMIPASNSIPANGYFLIANNPRDSANTLIDVEVDEVNNSLELINDYNSNGPIILKDAGDNIIDQTPPADDSNWPAGANATDKKWSMERNLDPTTGWHTCDPTALTFEELTLMSNYWKINAQNYNCGTPGAGNLSVNNLNLPAVLTDNNPGLGLLELPTENLGENWPGNENTENLNENRPINDNTGVEEPAAIEESSEAVPEPEPELISEPEPALEPTPVPDLTAPAPTVIPTD</sequence>
<dbReference type="InterPro" id="IPR001322">
    <property type="entry name" value="Lamin_tail_dom"/>
</dbReference>
<name>A0A1G1YIB5_9BACT</name>
<dbReference type="AlphaFoldDB" id="A0A1G1YIB5"/>
<dbReference type="SUPFAM" id="SSF74853">
    <property type="entry name" value="Lamin A/C globular tail domain"/>
    <property type="match status" value="1"/>
</dbReference>
<evidence type="ECO:0000313" key="4">
    <source>
        <dbReference type="Proteomes" id="UP000177376"/>
    </source>
</evidence>
<dbReference type="EMBL" id="MHIM01000034">
    <property type="protein sequence ID" value="OGY51566.1"/>
    <property type="molecule type" value="Genomic_DNA"/>
</dbReference>
<proteinExistence type="predicted"/>
<evidence type="ECO:0000256" key="1">
    <source>
        <dbReference type="SAM" id="MobiDB-lite"/>
    </source>
</evidence>
<feature type="compositionally biased region" description="Acidic residues" evidence="1">
    <location>
        <begin position="463"/>
        <end position="481"/>
    </location>
</feature>
<evidence type="ECO:0000259" key="2">
    <source>
        <dbReference type="PROSITE" id="PS51841"/>
    </source>
</evidence>
<reference evidence="3 4" key="1">
    <citation type="journal article" date="2016" name="Nat. Commun.">
        <title>Thousands of microbial genomes shed light on interconnected biogeochemical processes in an aquifer system.</title>
        <authorList>
            <person name="Anantharaman K."/>
            <person name="Brown C.T."/>
            <person name="Hug L.A."/>
            <person name="Sharon I."/>
            <person name="Castelle C.J."/>
            <person name="Probst A.J."/>
            <person name="Thomas B.C."/>
            <person name="Singh A."/>
            <person name="Wilkins M.J."/>
            <person name="Karaoz U."/>
            <person name="Brodie E.L."/>
            <person name="Williams K.H."/>
            <person name="Hubbard S.S."/>
            <person name="Banfield J.F."/>
        </authorList>
    </citation>
    <scope>NUCLEOTIDE SEQUENCE [LARGE SCALE GENOMIC DNA]</scope>
</reference>
<dbReference type="Gene3D" id="2.60.40.1260">
    <property type="entry name" value="Lamin Tail domain"/>
    <property type="match status" value="1"/>
</dbReference>
<dbReference type="Proteomes" id="UP000177376">
    <property type="component" value="Unassembled WGS sequence"/>
</dbReference>
<dbReference type="PROSITE" id="PS51841">
    <property type="entry name" value="LTD"/>
    <property type="match status" value="1"/>
</dbReference>